<feature type="non-terminal residue" evidence="1">
    <location>
        <position position="35"/>
    </location>
</feature>
<evidence type="ECO:0000313" key="1">
    <source>
        <dbReference type="EMBL" id="PNX70193.1"/>
    </source>
</evidence>
<protein>
    <submittedName>
        <fullName evidence="1">Uncharacterized protein</fullName>
    </submittedName>
</protein>
<dbReference type="EMBL" id="ASHM01266356">
    <property type="protein sequence ID" value="PNX70193.1"/>
    <property type="molecule type" value="Genomic_DNA"/>
</dbReference>
<name>A0A2K3KV70_TRIPR</name>
<reference evidence="1 2" key="2">
    <citation type="journal article" date="2017" name="Front. Plant Sci.">
        <title>Gene Classification and Mining of Molecular Markers Useful in Red Clover (Trifolium pratense) Breeding.</title>
        <authorList>
            <person name="Istvanek J."/>
            <person name="Dluhosova J."/>
            <person name="Dluhos P."/>
            <person name="Patkova L."/>
            <person name="Nedelnik J."/>
            <person name="Repkova J."/>
        </authorList>
    </citation>
    <scope>NUCLEOTIDE SEQUENCE [LARGE SCALE GENOMIC DNA]</scope>
    <source>
        <strain evidence="2">cv. Tatra</strain>
        <tissue evidence="1">Young leaves</tissue>
    </source>
</reference>
<evidence type="ECO:0000313" key="2">
    <source>
        <dbReference type="Proteomes" id="UP000236291"/>
    </source>
</evidence>
<dbReference type="Proteomes" id="UP000236291">
    <property type="component" value="Unassembled WGS sequence"/>
</dbReference>
<proteinExistence type="predicted"/>
<sequence>MAFAVWNESFTVHQLQRHNVVPVEDSRPFRWEKPG</sequence>
<gene>
    <name evidence="1" type="ORF">L195_g064740</name>
</gene>
<organism evidence="1 2">
    <name type="scientific">Trifolium pratense</name>
    <name type="common">Red clover</name>
    <dbReference type="NCBI Taxonomy" id="57577"/>
    <lineage>
        <taxon>Eukaryota</taxon>
        <taxon>Viridiplantae</taxon>
        <taxon>Streptophyta</taxon>
        <taxon>Embryophyta</taxon>
        <taxon>Tracheophyta</taxon>
        <taxon>Spermatophyta</taxon>
        <taxon>Magnoliopsida</taxon>
        <taxon>eudicotyledons</taxon>
        <taxon>Gunneridae</taxon>
        <taxon>Pentapetalae</taxon>
        <taxon>rosids</taxon>
        <taxon>fabids</taxon>
        <taxon>Fabales</taxon>
        <taxon>Fabaceae</taxon>
        <taxon>Papilionoideae</taxon>
        <taxon>50 kb inversion clade</taxon>
        <taxon>NPAAA clade</taxon>
        <taxon>Hologalegina</taxon>
        <taxon>IRL clade</taxon>
        <taxon>Trifolieae</taxon>
        <taxon>Trifolium</taxon>
    </lineage>
</organism>
<comment type="caution">
    <text evidence="1">The sequence shown here is derived from an EMBL/GenBank/DDBJ whole genome shotgun (WGS) entry which is preliminary data.</text>
</comment>
<reference evidence="1 2" key="1">
    <citation type="journal article" date="2014" name="Am. J. Bot.">
        <title>Genome assembly and annotation for red clover (Trifolium pratense; Fabaceae).</title>
        <authorList>
            <person name="Istvanek J."/>
            <person name="Jaros M."/>
            <person name="Krenek A."/>
            <person name="Repkova J."/>
        </authorList>
    </citation>
    <scope>NUCLEOTIDE SEQUENCE [LARGE SCALE GENOMIC DNA]</scope>
    <source>
        <strain evidence="2">cv. Tatra</strain>
        <tissue evidence="1">Young leaves</tissue>
    </source>
</reference>
<dbReference type="AlphaFoldDB" id="A0A2K3KV70"/>
<accession>A0A2K3KV70</accession>